<feature type="transmembrane region" description="Helical" evidence="12">
    <location>
        <begin position="1029"/>
        <end position="1049"/>
    </location>
</feature>
<evidence type="ECO:0000256" key="10">
    <source>
        <dbReference type="SAM" id="Coils"/>
    </source>
</evidence>
<evidence type="ECO:0000256" key="1">
    <source>
        <dbReference type="ARBA" id="ARBA00004651"/>
    </source>
</evidence>
<dbReference type="RefSeq" id="WP_069640031.1">
    <property type="nucleotide sequence ID" value="NZ_JAFBEZ010000023.1"/>
</dbReference>
<keyword evidence="10" id="KW-0175">Coiled coil</keyword>
<feature type="transmembrane region" description="Helical" evidence="12">
    <location>
        <begin position="1003"/>
        <end position="1022"/>
    </location>
</feature>
<feature type="compositionally biased region" description="Low complexity" evidence="11">
    <location>
        <begin position="611"/>
        <end position="633"/>
    </location>
</feature>
<dbReference type="Proteomes" id="UP000094469">
    <property type="component" value="Unassembled WGS sequence"/>
</dbReference>
<keyword evidence="6 12" id="KW-1133">Transmembrane helix</keyword>
<dbReference type="Gene3D" id="3.40.1710.10">
    <property type="entry name" value="abc type-2 transporter like domain"/>
    <property type="match status" value="1"/>
</dbReference>
<evidence type="ECO:0000256" key="2">
    <source>
        <dbReference type="ARBA" id="ARBA00008338"/>
    </source>
</evidence>
<evidence type="ECO:0000256" key="12">
    <source>
        <dbReference type="SAM" id="Phobius"/>
    </source>
</evidence>
<evidence type="ECO:0000256" key="3">
    <source>
        <dbReference type="ARBA" id="ARBA00020819"/>
    </source>
</evidence>
<dbReference type="NCBIfam" id="TIGR03929">
    <property type="entry name" value="T7_esaA_Nterm"/>
    <property type="match status" value="1"/>
</dbReference>
<comment type="subunit">
    <text evidence="9">Homodimer. Interacts with EssB.</text>
</comment>
<keyword evidence="5 12" id="KW-0812">Transmembrane</keyword>
<comment type="caution">
    <text evidence="13">The sequence shown here is derived from an EMBL/GenBank/DDBJ whole genome shotgun (WGS) entry which is preliminary data.</text>
</comment>
<feature type="coiled-coil region" evidence="10">
    <location>
        <begin position="309"/>
        <end position="336"/>
    </location>
</feature>
<evidence type="ECO:0000313" key="13">
    <source>
        <dbReference type="EMBL" id="OEG22565.1"/>
    </source>
</evidence>
<evidence type="ECO:0000256" key="7">
    <source>
        <dbReference type="ARBA" id="ARBA00023026"/>
    </source>
</evidence>
<dbReference type="InterPro" id="IPR023838">
    <property type="entry name" value="T7SS_EsaA"/>
</dbReference>
<organism evidence="13 14">
    <name type="scientific">Enterococcus ureilyticus</name>
    <dbReference type="NCBI Taxonomy" id="1131292"/>
    <lineage>
        <taxon>Bacteria</taxon>
        <taxon>Bacillati</taxon>
        <taxon>Bacillota</taxon>
        <taxon>Bacilli</taxon>
        <taxon>Lactobacillales</taxon>
        <taxon>Enterococcaceae</taxon>
        <taxon>Enterococcus</taxon>
    </lineage>
</organism>
<dbReference type="PANTHER" id="PTHR43077">
    <property type="entry name" value="TRANSPORT PERMEASE YVFS-RELATED"/>
    <property type="match status" value="1"/>
</dbReference>
<dbReference type="OrthoDB" id="4974788at2"/>
<dbReference type="STRING" id="1131292.BCR24_14905"/>
<feature type="transmembrane region" description="Helical" evidence="12">
    <location>
        <begin position="1086"/>
        <end position="1106"/>
    </location>
</feature>
<sequence length="1119" mass="126905">MNSKKLYYMLKSVWMVVILLIMLIFMNRDFTDISANKAKEDQDMRLNIALVNEDNGINKNNIDYNLGADYVKKIEKDATYNWFTVSRGIAENGLKTGTYNLLVTIPSNFSSKLLELDSEAPEKVQVNYKINANGNATLENESRSVGRKIVNDLNQQLVDLYVVSIIDNLYTAQQNIEKVYTNQTDSVGKFQDILYQPTINFKDYLPGITSQSQSALQANDLLTNTLTEFIKNPESLVSSHQDFSTLLEQLLQQRADGKLTYEEFVKILTSMDDSVLSSETNKLYSTLESLNQSLQDDFIASDDGNGRYIEQMNALNEQLLASKADVEKQIDELTAIQNEYFDTYSEEFFNQFRVTTPDEVTFRDVLKKMDYDSGQLSDVTKFNDNYLLKMQERLDSLPFKQDTRDINQFNEVFLYGHFPYTENPAIDDIRTSMYGNSGMLATIEKINQKIRDTNDKYPDNPKIEELEWKVDSETVSKSQYHEKLRTTYDNLIKERDTAITKSRSFRIKTENYKTDGKIIFGEIPPEIASLTYNYGNNQVDPAGEEIQITSSNSYMDFTYTFADNFEETNGAPTIPISVVKVLHPDNDGNAQVTRALPTVDVTTNETEPESQENQTTESTSTEETSQSAQSTEAVTPKDTPQVDTYTARAVAGTYVVTWKQTTDLSAFLTPNYQRAQRKYTEQLGKTIELYQTVNAELKDFDKYPFDVFNNLLDMNMTEMFKQVLNGTFATGHYKDQYAKLETLRRQADDIDRQSGRIGEKLQDIQGNTMSLNENVQNHLAQIADWQKNMSEATASNLKVEADNAATDTEISAIDSMLKTIKQQAEMLKEASDMNVKEAESVKSVFTSFDKEVQTAQKNGEDLSANADVIMDNLNKELANNNDFVSAFIKVLNNAHKDGVPNNTLLQFIANPVNGKAEATIKTTEVNEPFTWILIMYTLSLFIAYLFATQPVARKVKNKFKREKLWLKDNMLETMLLSLSAIGIGLILSLLSISELGIVKESQIVWGMMIVLFMLIFSLLNHYALKQFHIAGFALSLFLFISYVFVTNAIGKTKGNNPMVDLIRSINPLSIGENNLADILANNALNIIQIILYLLAIAALIVFNIFIWKPRRKAKEVASK</sequence>
<evidence type="ECO:0000256" key="9">
    <source>
        <dbReference type="ARBA" id="ARBA00046722"/>
    </source>
</evidence>
<dbReference type="InterPro" id="IPR051328">
    <property type="entry name" value="T7SS_ABC-Transporter"/>
</dbReference>
<feature type="transmembrane region" description="Helical" evidence="12">
    <location>
        <begin position="973"/>
        <end position="997"/>
    </location>
</feature>
<feature type="region of interest" description="Disordered" evidence="11">
    <location>
        <begin position="589"/>
        <end position="640"/>
    </location>
</feature>
<comment type="subcellular location">
    <subcellularLocation>
        <location evidence="1">Cell membrane</location>
        <topology evidence="1">Multi-pass membrane protein</topology>
    </subcellularLocation>
</comment>
<evidence type="ECO:0000256" key="11">
    <source>
        <dbReference type="SAM" id="MobiDB-lite"/>
    </source>
</evidence>
<feature type="transmembrane region" description="Helical" evidence="12">
    <location>
        <begin position="929"/>
        <end position="952"/>
    </location>
</feature>
<feature type="transmembrane region" description="Helical" evidence="12">
    <location>
        <begin position="7"/>
        <end position="26"/>
    </location>
</feature>
<dbReference type="AlphaFoldDB" id="A0A1E5HCM0"/>
<gene>
    <name evidence="13" type="ORF">BCR24_14905</name>
</gene>
<proteinExistence type="inferred from homology"/>
<name>A0A1E5HCM0_9ENTE</name>
<evidence type="ECO:0000256" key="5">
    <source>
        <dbReference type="ARBA" id="ARBA00022692"/>
    </source>
</evidence>
<reference evidence="14" key="1">
    <citation type="submission" date="2016-09" db="EMBL/GenBank/DDBJ databases">
        <authorList>
            <person name="Gulvik C.A."/>
        </authorList>
    </citation>
    <scope>NUCLEOTIDE SEQUENCE [LARGE SCALE GENOMIC DNA]</scope>
    <source>
        <strain evidence="14">LMG 26676</strain>
    </source>
</reference>
<accession>A0A1E5HCM0</accession>
<evidence type="ECO:0000313" key="14">
    <source>
        <dbReference type="Proteomes" id="UP000094469"/>
    </source>
</evidence>
<comment type="similarity">
    <text evidence="2">Belongs to the EsaA family.</text>
</comment>
<keyword evidence="14" id="KW-1185">Reference proteome</keyword>
<dbReference type="EMBL" id="MIKC01000013">
    <property type="protein sequence ID" value="OEG22565.1"/>
    <property type="molecule type" value="Genomic_DNA"/>
</dbReference>
<keyword evidence="7" id="KW-0843">Virulence</keyword>
<evidence type="ECO:0000256" key="8">
    <source>
        <dbReference type="ARBA" id="ARBA00023136"/>
    </source>
</evidence>
<keyword evidence="8 12" id="KW-0472">Membrane</keyword>
<evidence type="ECO:0000256" key="6">
    <source>
        <dbReference type="ARBA" id="ARBA00022989"/>
    </source>
</evidence>
<dbReference type="GO" id="GO:0005886">
    <property type="term" value="C:plasma membrane"/>
    <property type="evidence" value="ECO:0007669"/>
    <property type="project" value="UniProtKB-SubCell"/>
</dbReference>
<protein>
    <recommendedName>
        <fullName evidence="3">Type VII secretion system accessory factor EsaA</fullName>
    </recommendedName>
</protein>
<dbReference type="PANTHER" id="PTHR43077:SF10">
    <property type="entry name" value="TRANSPORT PERMEASE PROTEIN"/>
    <property type="match status" value="1"/>
</dbReference>
<keyword evidence="4" id="KW-1003">Cell membrane</keyword>
<evidence type="ECO:0000256" key="4">
    <source>
        <dbReference type="ARBA" id="ARBA00022475"/>
    </source>
</evidence>